<dbReference type="Proteomes" id="UP000198386">
    <property type="component" value="Unassembled WGS sequence"/>
</dbReference>
<protein>
    <submittedName>
        <fullName evidence="1">Uncharacterized protein</fullName>
    </submittedName>
</protein>
<evidence type="ECO:0000313" key="1">
    <source>
        <dbReference type="EMBL" id="SNR82354.1"/>
    </source>
</evidence>
<dbReference type="EMBL" id="FZOH01000001">
    <property type="protein sequence ID" value="SNR82354.1"/>
    <property type="molecule type" value="Genomic_DNA"/>
</dbReference>
<accession>A0A238ZI30</accession>
<gene>
    <name evidence="1" type="ORF">SAMN04488107_0062</name>
</gene>
<organism evidence="1 2">
    <name type="scientific">Geodermatophilus saharensis</name>
    <dbReference type="NCBI Taxonomy" id="1137994"/>
    <lineage>
        <taxon>Bacteria</taxon>
        <taxon>Bacillati</taxon>
        <taxon>Actinomycetota</taxon>
        <taxon>Actinomycetes</taxon>
        <taxon>Geodermatophilales</taxon>
        <taxon>Geodermatophilaceae</taxon>
        <taxon>Geodermatophilus</taxon>
    </lineage>
</organism>
<sequence>MVTLSLDGSEALTFDPQGPSGWAAYHSPATHRSGFAVQLRFGPVDVEPTSPLQIYELHLATHRDRTSWNSPLLRTLPFGRMVAAINRDSVRDQLRPLLMPANTIETHGFSPRTAWTLPPASPPTMPAPELKLEVPEDRRKPDEFYARVADAYLAQATISNRPAHDLAEANDVPKSTAHRWLKEARSRGLLRLPNQQLDHEPFSQELVRNYARGDR</sequence>
<keyword evidence="2" id="KW-1185">Reference proteome</keyword>
<reference evidence="2" key="1">
    <citation type="submission" date="2017-06" db="EMBL/GenBank/DDBJ databases">
        <authorList>
            <person name="Varghese N."/>
            <person name="Submissions S."/>
        </authorList>
    </citation>
    <scope>NUCLEOTIDE SEQUENCE [LARGE SCALE GENOMIC DNA]</scope>
    <source>
        <strain evidence="2">DSM 45423</strain>
    </source>
</reference>
<dbReference type="AlphaFoldDB" id="A0A238ZI30"/>
<proteinExistence type="predicted"/>
<evidence type="ECO:0000313" key="2">
    <source>
        <dbReference type="Proteomes" id="UP000198386"/>
    </source>
</evidence>
<name>A0A238ZI30_9ACTN</name>